<name>A0A0A9F9V8_ARUDO</name>
<dbReference type="AlphaFoldDB" id="A0A0A9F9V8"/>
<dbReference type="EMBL" id="GBRH01192853">
    <property type="protein sequence ID" value="JAE05043.1"/>
    <property type="molecule type" value="Transcribed_RNA"/>
</dbReference>
<evidence type="ECO:0000313" key="1">
    <source>
        <dbReference type="EMBL" id="JAE05043.1"/>
    </source>
</evidence>
<reference evidence="1" key="1">
    <citation type="submission" date="2014-09" db="EMBL/GenBank/DDBJ databases">
        <authorList>
            <person name="Magalhaes I.L.F."/>
            <person name="Oliveira U."/>
            <person name="Santos F.R."/>
            <person name="Vidigal T.H.D.A."/>
            <person name="Brescovit A.D."/>
            <person name="Santos A.J."/>
        </authorList>
    </citation>
    <scope>NUCLEOTIDE SEQUENCE</scope>
    <source>
        <tissue evidence="1">Shoot tissue taken approximately 20 cm above the soil surface</tissue>
    </source>
</reference>
<accession>A0A0A9F9V8</accession>
<proteinExistence type="predicted"/>
<sequence>MSLTSTILITVPSRVKFGMYCVQEGISVCMFFSVIALNQSPNTICFFAITASRSSGVNEHDSSTRTCVHSSLHLRVA</sequence>
<organism evidence="1">
    <name type="scientific">Arundo donax</name>
    <name type="common">Giant reed</name>
    <name type="synonym">Donax arundinaceus</name>
    <dbReference type="NCBI Taxonomy" id="35708"/>
    <lineage>
        <taxon>Eukaryota</taxon>
        <taxon>Viridiplantae</taxon>
        <taxon>Streptophyta</taxon>
        <taxon>Embryophyta</taxon>
        <taxon>Tracheophyta</taxon>
        <taxon>Spermatophyta</taxon>
        <taxon>Magnoliopsida</taxon>
        <taxon>Liliopsida</taxon>
        <taxon>Poales</taxon>
        <taxon>Poaceae</taxon>
        <taxon>PACMAD clade</taxon>
        <taxon>Arundinoideae</taxon>
        <taxon>Arundineae</taxon>
        <taxon>Arundo</taxon>
    </lineage>
</organism>
<protein>
    <submittedName>
        <fullName evidence="1">Uncharacterized protein</fullName>
    </submittedName>
</protein>
<reference evidence="1" key="2">
    <citation type="journal article" date="2015" name="Data Brief">
        <title>Shoot transcriptome of the giant reed, Arundo donax.</title>
        <authorList>
            <person name="Barrero R.A."/>
            <person name="Guerrero F.D."/>
            <person name="Moolhuijzen P."/>
            <person name="Goolsby J.A."/>
            <person name="Tidwell J."/>
            <person name="Bellgard S.E."/>
            <person name="Bellgard M.I."/>
        </authorList>
    </citation>
    <scope>NUCLEOTIDE SEQUENCE</scope>
    <source>
        <tissue evidence="1">Shoot tissue taken approximately 20 cm above the soil surface</tissue>
    </source>
</reference>